<sequence length="157" mass="16833">MSKSTLTRINVSTLITCALASFMFISSFANANTIEIKLKADNCVDSLTPSNKSSCATEFPGVTSPCQGKKDCVCTKKDKHIEWTFAEGSPKQNFTIEFDSGTPFDPSCKLASPNGNKIRCKVDKKGAAVSPPSFYYSVNIAACATGPYDPIIIIGNN</sequence>
<feature type="chain" id="PRO_5046290619" description="Ig-like domain-containing protein" evidence="1">
    <location>
        <begin position="32"/>
        <end position="157"/>
    </location>
</feature>
<gene>
    <name evidence="2" type="ORF">RI845_06580</name>
</gene>
<keyword evidence="1" id="KW-0732">Signal</keyword>
<evidence type="ECO:0000313" key="3">
    <source>
        <dbReference type="Proteomes" id="UP001248581"/>
    </source>
</evidence>
<accession>A0ABY9TN27</accession>
<proteinExistence type="predicted"/>
<keyword evidence="3" id="KW-1185">Reference proteome</keyword>
<organism evidence="2 3">
    <name type="scientific">Thalassotalea nanhaiensis</name>
    <dbReference type="NCBI Taxonomy" id="3065648"/>
    <lineage>
        <taxon>Bacteria</taxon>
        <taxon>Pseudomonadati</taxon>
        <taxon>Pseudomonadota</taxon>
        <taxon>Gammaproteobacteria</taxon>
        <taxon>Alteromonadales</taxon>
        <taxon>Colwelliaceae</taxon>
        <taxon>Thalassotalea</taxon>
    </lineage>
</organism>
<dbReference type="EMBL" id="CP134146">
    <property type="protein sequence ID" value="WNC69801.1"/>
    <property type="molecule type" value="Genomic_DNA"/>
</dbReference>
<evidence type="ECO:0008006" key="4">
    <source>
        <dbReference type="Google" id="ProtNLM"/>
    </source>
</evidence>
<protein>
    <recommendedName>
        <fullName evidence="4">Ig-like domain-containing protein</fullName>
    </recommendedName>
</protein>
<feature type="signal peptide" evidence="1">
    <location>
        <begin position="1"/>
        <end position="31"/>
    </location>
</feature>
<dbReference type="Proteomes" id="UP001248581">
    <property type="component" value="Chromosome"/>
</dbReference>
<evidence type="ECO:0000313" key="2">
    <source>
        <dbReference type="EMBL" id="WNC69801.1"/>
    </source>
</evidence>
<reference evidence="3" key="1">
    <citation type="submission" date="2023-09" db="EMBL/GenBank/DDBJ databases">
        <authorList>
            <person name="Li S."/>
            <person name="Li X."/>
            <person name="Zhang C."/>
            <person name="Zhao Z."/>
        </authorList>
    </citation>
    <scope>NUCLEOTIDE SEQUENCE [LARGE SCALE GENOMIC DNA]</scope>
    <source>
        <strain evidence="3">SQ345</strain>
    </source>
</reference>
<name>A0ABY9TN27_9GAMM</name>
<evidence type="ECO:0000256" key="1">
    <source>
        <dbReference type="SAM" id="SignalP"/>
    </source>
</evidence>
<dbReference type="RefSeq" id="WP_348388943.1">
    <property type="nucleotide sequence ID" value="NZ_CP134146.1"/>
</dbReference>